<keyword evidence="4" id="KW-1185">Reference proteome</keyword>
<dbReference type="SUPFAM" id="SSF55781">
    <property type="entry name" value="GAF domain-like"/>
    <property type="match status" value="2"/>
</dbReference>
<dbReference type="InterPro" id="IPR003018">
    <property type="entry name" value="GAF"/>
</dbReference>
<dbReference type="InterPro" id="IPR042070">
    <property type="entry name" value="PucR_C-HTH_sf"/>
</dbReference>
<sequence length="623" mass="66886">MRSLTAEPVLDAMARPGAADLTEVGRALDRAERLRSALAQLLTAVGMNLEFSEFTGRAVEIVRDAVDADGVFLHLWDSERQMLVLTAATEGVAKGYLHRIEAQLGQGLNGLAALRQQPVVVNAAPADDPHFRSFPELNEGDYQSTAKLPLFRADRTLVGVLSLNARTPGRFGDSHLAVATELAGLFAGLIDSASTGGAVARRARMLDTLTELTASLASAGPAYEVLGSVTNAAVSAMDADLSVLVLPDPETGELAVRSVAPFRSDVLDELAALGVRPGMSVPHAEARSSQLQGYLKGDLVDRFGFMESAALAPGDDSAGFLACYRRRRFCSEDLHLLSVMAHHVGLALMDPSTRWDGRDQSCRVVFERLARGVFDDETASLASGMGLDPAKPLVLLRGRLAASATPRRDASPPDISRAVESVMSMIVSFYPGSLTYVALNQIYGLIEVADSDGDRRLLKRLGELSDRAGQRGVVLEAGVSGVVPHAVDIPRAFRESNDALVIGAKVGGSRVNHYEDLAGSMHLYRVAVDPAFDHDPTVSQLLHLLEHDRRRGTRLLPTLDVYLSSRGNGSHAAEVLGIHRNTLRQRLERITAITGLDLDSADDWLPLQLAVRIVAIRRSAAQS</sequence>
<comment type="caution">
    <text evidence="3">The sequence shown here is derived from an EMBL/GenBank/DDBJ whole genome shotgun (WGS) entry which is preliminary data.</text>
</comment>
<accession>A0ABW1SY98</accession>
<dbReference type="InterPro" id="IPR051448">
    <property type="entry name" value="CdaR-like_regulators"/>
</dbReference>
<feature type="domain" description="GAF" evidence="2">
    <location>
        <begin position="50"/>
        <end position="200"/>
    </location>
</feature>
<dbReference type="SMART" id="SM00065">
    <property type="entry name" value="GAF"/>
    <property type="match status" value="1"/>
</dbReference>
<dbReference type="InterPro" id="IPR025736">
    <property type="entry name" value="PucR_C-HTH_dom"/>
</dbReference>
<proteinExistence type="inferred from homology"/>
<dbReference type="Pfam" id="PF13556">
    <property type="entry name" value="HTH_30"/>
    <property type="match status" value="1"/>
</dbReference>
<evidence type="ECO:0000259" key="2">
    <source>
        <dbReference type="SMART" id="SM00065"/>
    </source>
</evidence>
<dbReference type="PANTHER" id="PTHR33744">
    <property type="entry name" value="CARBOHYDRATE DIACID REGULATOR"/>
    <property type="match status" value="1"/>
</dbReference>
<evidence type="ECO:0000313" key="4">
    <source>
        <dbReference type="Proteomes" id="UP001596138"/>
    </source>
</evidence>
<dbReference type="SUPFAM" id="SSF46689">
    <property type="entry name" value="Homeodomain-like"/>
    <property type="match status" value="1"/>
</dbReference>
<evidence type="ECO:0000256" key="1">
    <source>
        <dbReference type="ARBA" id="ARBA00006754"/>
    </source>
</evidence>
<dbReference type="Pfam" id="PF17853">
    <property type="entry name" value="GGDEF_2"/>
    <property type="match status" value="1"/>
</dbReference>
<evidence type="ECO:0000313" key="3">
    <source>
        <dbReference type="EMBL" id="MFC6236975.1"/>
    </source>
</evidence>
<gene>
    <name evidence="3" type="ORF">ACFQGU_03745</name>
</gene>
<comment type="similarity">
    <text evidence="1">Belongs to the CdaR family.</text>
</comment>
<dbReference type="Pfam" id="PF13185">
    <property type="entry name" value="GAF_2"/>
    <property type="match status" value="1"/>
</dbReference>
<dbReference type="EMBL" id="JBHSTI010000006">
    <property type="protein sequence ID" value="MFC6236975.1"/>
    <property type="molecule type" value="Genomic_DNA"/>
</dbReference>
<reference evidence="4" key="1">
    <citation type="journal article" date="2019" name="Int. J. Syst. Evol. Microbiol.">
        <title>The Global Catalogue of Microorganisms (GCM) 10K type strain sequencing project: providing services to taxonomists for standard genome sequencing and annotation.</title>
        <authorList>
            <consortium name="The Broad Institute Genomics Platform"/>
            <consortium name="The Broad Institute Genome Sequencing Center for Infectious Disease"/>
            <person name="Wu L."/>
            <person name="Ma J."/>
        </authorList>
    </citation>
    <scope>NUCLEOTIDE SEQUENCE [LARGE SCALE GENOMIC DNA]</scope>
    <source>
        <strain evidence="4">CGMCC 4.7317</strain>
    </source>
</reference>
<dbReference type="Proteomes" id="UP001596138">
    <property type="component" value="Unassembled WGS sequence"/>
</dbReference>
<protein>
    <submittedName>
        <fullName evidence="3">Helix-turn-helix domain-containing protein</fullName>
    </submittedName>
</protein>
<name>A0ABW1SY98_9ACTN</name>
<dbReference type="InterPro" id="IPR029016">
    <property type="entry name" value="GAF-like_dom_sf"/>
</dbReference>
<dbReference type="Gene3D" id="3.30.450.40">
    <property type="match status" value="2"/>
</dbReference>
<dbReference type="RefSeq" id="WP_386764023.1">
    <property type="nucleotide sequence ID" value="NZ_JBHSTI010000006.1"/>
</dbReference>
<dbReference type="Gene3D" id="1.10.10.2840">
    <property type="entry name" value="PucR C-terminal helix-turn-helix domain"/>
    <property type="match status" value="1"/>
</dbReference>
<dbReference type="InterPro" id="IPR041522">
    <property type="entry name" value="CdaR_GGDEF"/>
</dbReference>
<dbReference type="InterPro" id="IPR009057">
    <property type="entry name" value="Homeodomain-like_sf"/>
</dbReference>
<organism evidence="3 4">
    <name type="scientific">Longivirga aurantiaca</name>
    <dbReference type="NCBI Taxonomy" id="1837743"/>
    <lineage>
        <taxon>Bacteria</taxon>
        <taxon>Bacillati</taxon>
        <taxon>Actinomycetota</taxon>
        <taxon>Actinomycetes</taxon>
        <taxon>Sporichthyales</taxon>
        <taxon>Sporichthyaceae</taxon>
        <taxon>Longivirga</taxon>
    </lineage>
</organism>